<protein>
    <submittedName>
        <fullName evidence="1">Uncharacterized protein</fullName>
    </submittedName>
</protein>
<organism evidence="1 2">
    <name type="scientific">Pyxidicoccus fallax</name>
    <dbReference type="NCBI Taxonomy" id="394095"/>
    <lineage>
        <taxon>Bacteria</taxon>
        <taxon>Pseudomonadati</taxon>
        <taxon>Myxococcota</taxon>
        <taxon>Myxococcia</taxon>
        <taxon>Myxococcales</taxon>
        <taxon>Cystobacterineae</taxon>
        <taxon>Myxococcaceae</taxon>
        <taxon>Pyxidicoccus</taxon>
    </lineage>
</organism>
<gene>
    <name evidence="1" type="ORF">HG543_06520</name>
</gene>
<comment type="caution">
    <text evidence="1">The sequence shown here is derived from an EMBL/GenBank/DDBJ whole genome shotgun (WGS) entry which is preliminary data.</text>
</comment>
<dbReference type="Gene3D" id="1.25.40.10">
    <property type="entry name" value="Tetratricopeptide repeat domain"/>
    <property type="match status" value="1"/>
</dbReference>
<dbReference type="Proteomes" id="UP000518300">
    <property type="component" value="Unassembled WGS sequence"/>
</dbReference>
<name>A0A848LCP3_9BACT</name>
<sequence length="448" mass="49514">MGLDLTIESKEFGGNAGPSATRQPAVTRVQLRRDWIRYRDASGADVILDFARRRRIEINGDARTYVDESLFPDVDFRHSELPNRDHIQSVLEAGGADVSDFGPVLSEHHLSVLDRERKRTIDAPKSGGLGGLLRSVIKPARGDISVESAQGHTVFSAAGRRLLSYSDGGTKTSPELARRFGQFLRYRFCGHPLIIDRLVSEGRIPTEIDYESCHPQGMPHSNATVRIKAVDTVRDDSLPLDGHRRVMDPGLFPEEITACLERVMLVGVPMHDRVMAQRMAEAKESAEAGRRLEMVLTLFELTLETGASVPGFGEAVRSDGDVHVRRLVDALTRPPNSEAEARARVSTFENLRPYGGRKAHVLGTFEAPVQRSLGEHDVAQALLLAAIESNPFLAGAYKDLGDIYLGGYETRKAWLCWEAARRIAPEHSLVEGIVAREQLLAAAHPEYF</sequence>
<dbReference type="EMBL" id="JABBJJ010000020">
    <property type="protein sequence ID" value="NMO14513.1"/>
    <property type="molecule type" value="Genomic_DNA"/>
</dbReference>
<dbReference type="AlphaFoldDB" id="A0A848LCP3"/>
<keyword evidence="2" id="KW-1185">Reference proteome</keyword>
<dbReference type="InterPro" id="IPR011990">
    <property type="entry name" value="TPR-like_helical_dom_sf"/>
</dbReference>
<dbReference type="RefSeq" id="WP_169343809.1">
    <property type="nucleotide sequence ID" value="NZ_JABBJJ010000020.1"/>
</dbReference>
<reference evidence="1 2" key="1">
    <citation type="submission" date="2020-04" db="EMBL/GenBank/DDBJ databases">
        <title>Draft genome of Pyxidicoccus fallax type strain.</title>
        <authorList>
            <person name="Whitworth D.E."/>
        </authorList>
    </citation>
    <scope>NUCLEOTIDE SEQUENCE [LARGE SCALE GENOMIC DNA]</scope>
    <source>
        <strain evidence="1 2">DSM 14698</strain>
    </source>
</reference>
<accession>A0A848LCP3</accession>
<dbReference type="SUPFAM" id="SSF48452">
    <property type="entry name" value="TPR-like"/>
    <property type="match status" value="1"/>
</dbReference>
<proteinExistence type="predicted"/>
<evidence type="ECO:0000313" key="1">
    <source>
        <dbReference type="EMBL" id="NMO14513.1"/>
    </source>
</evidence>
<evidence type="ECO:0000313" key="2">
    <source>
        <dbReference type="Proteomes" id="UP000518300"/>
    </source>
</evidence>